<accession>A0ABZ3CXE0</accession>
<evidence type="ECO:0000256" key="4">
    <source>
        <dbReference type="ARBA" id="ARBA00030169"/>
    </source>
</evidence>
<gene>
    <name evidence="5" type="ORF">AAGT95_07910</name>
</gene>
<evidence type="ECO:0000256" key="2">
    <source>
        <dbReference type="ARBA" id="ARBA00016549"/>
    </source>
</evidence>
<dbReference type="InterPro" id="IPR005493">
    <property type="entry name" value="RraA/RraA-like"/>
</dbReference>
<reference evidence="5 6" key="1">
    <citation type="submission" date="2024-04" db="EMBL/GenBank/DDBJ databases">
        <title>Salinicola lusitanus LLJ914,a marine bacterium isolated from the Okinawa Trough.</title>
        <authorList>
            <person name="Li J."/>
        </authorList>
    </citation>
    <scope>NUCLEOTIDE SEQUENCE [LARGE SCALE GENOMIC DNA]</scope>
    <source>
        <strain evidence="5 6">LLJ914</strain>
    </source>
</reference>
<dbReference type="Proteomes" id="UP001453229">
    <property type="component" value="Chromosome"/>
</dbReference>
<protein>
    <recommendedName>
        <fullName evidence="2">Putative 4-hydroxy-4-methyl-2-oxoglutarate aldolase</fullName>
    </recommendedName>
    <alternativeName>
        <fullName evidence="3">Regulator of ribonuclease activity homolog</fullName>
    </alternativeName>
    <alternativeName>
        <fullName evidence="4">RraA-like protein</fullName>
    </alternativeName>
</protein>
<dbReference type="PANTHER" id="PTHR33254">
    <property type="entry name" value="4-HYDROXY-4-METHYL-2-OXOGLUTARATE ALDOLASE 3-RELATED"/>
    <property type="match status" value="1"/>
</dbReference>
<evidence type="ECO:0000256" key="3">
    <source>
        <dbReference type="ARBA" id="ARBA00029596"/>
    </source>
</evidence>
<dbReference type="SUPFAM" id="SSF89562">
    <property type="entry name" value="RraA-like"/>
    <property type="match status" value="1"/>
</dbReference>
<organism evidence="5 6">
    <name type="scientific">Salinicola lusitanus</name>
    <dbReference type="NCBI Taxonomy" id="1949085"/>
    <lineage>
        <taxon>Bacteria</taxon>
        <taxon>Pseudomonadati</taxon>
        <taxon>Pseudomonadota</taxon>
        <taxon>Gammaproteobacteria</taxon>
        <taxon>Oceanospirillales</taxon>
        <taxon>Halomonadaceae</taxon>
        <taxon>Salinicola</taxon>
    </lineage>
</organism>
<evidence type="ECO:0000313" key="5">
    <source>
        <dbReference type="EMBL" id="XAD55896.1"/>
    </source>
</evidence>
<evidence type="ECO:0000313" key="6">
    <source>
        <dbReference type="Proteomes" id="UP001453229"/>
    </source>
</evidence>
<name>A0ABZ3CXE0_9GAMM</name>
<dbReference type="Gene3D" id="3.50.30.40">
    <property type="entry name" value="Ribonuclease E inhibitor RraA/RraA-like"/>
    <property type="match status" value="1"/>
</dbReference>
<dbReference type="RefSeq" id="WP_205909363.1">
    <property type="nucleotide sequence ID" value="NZ_CP151919.1"/>
</dbReference>
<sequence length="226" mass="23783">MMTQLTYKINPMPEPIAADKLERLAKLETATLGHFYHFGFASPAISPVLPSKTVVGTVCTLAIPGLDSTLLHHCLAQMGPGYFLAVDRLGDRKYACWGGGVTRMAASMQIAGGCVDGPHTDTAEIREQDFPMWSRGASPVTTRLYNTGGGFNIPVAIGGAAVLPGYAVLADECGVLFIAPEDLDAVLDAGETKTATGLKNEARVSAGERLGDLSGASRMIEEKLAT</sequence>
<proteinExistence type="predicted"/>
<evidence type="ECO:0000256" key="1">
    <source>
        <dbReference type="ARBA" id="ARBA00001968"/>
    </source>
</evidence>
<dbReference type="EMBL" id="CP151919">
    <property type="protein sequence ID" value="XAD55896.1"/>
    <property type="molecule type" value="Genomic_DNA"/>
</dbReference>
<dbReference type="InterPro" id="IPR036704">
    <property type="entry name" value="RraA/RraA-like_sf"/>
</dbReference>
<keyword evidence="6" id="KW-1185">Reference proteome</keyword>
<dbReference type="Pfam" id="PF03737">
    <property type="entry name" value="RraA-like"/>
    <property type="match status" value="1"/>
</dbReference>
<dbReference type="PANTHER" id="PTHR33254:SF4">
    <property type="entry name" value="4-HYDROXY-4-METHYL-2-OXOGLUTARATE ALDOLASE 3-RELATED"/>
    <property type="match status" value="1"/>
</dbReference>
<dbReference type="CDD" id="cd16841">
    <property type="entry name" value="RraA_family"/>
    <property type="match status" value="1"/>
</dbReference>
<comment type="cofactor">
    <cofactor evidence="1">
        <name>a divalent metal cation</name>
        <dbReference type="ChEBI" id="CHEBI:60240"/>
    </cofactor>
</comment>